<organism evidence="3 4">
    <name type="scientific">Coprinopsis marcescibilis</name>
    <name type="common">Agaric fungus</name>
    <name type="synonym">Psathyrella marcescibilis</name>
    <dbReference type="NCBI Taxonomy" id="230819"/>
    <lineage>
        <taxon>Eukaryota</taxon>
        <taxon>Fungi</taxon>
        <taxon>Dikarya</taxon>
        <taxon>Basidiomycota</taxon>
        <taxon>Agaricomycotina</taxon>
        <taxon>Agaricomycetes</taxon>
        <taxon>Agaricomycetidae</taxon>
        <taxon>Agaricales</taxon>
        <taxon>Agaricineae</taxon>
        <taxon>Psathyrellaceae</taxon>
        <taxon>Coprinopsis</taxon>
    </lineage>
</organism>
<dbReference type="Gene3D" id="3.40.50.1910">
    <property type="match status" value="1"/>
</dbReference>
<feature type="compositionally biased region" description="Low complexity" evidence="2">
    <location>
        <begin position="689"/>
        <end position="698"/>
    </location>
</feature>
<keyword evidence="4" id="KW-1185">Reference proteome</keyword>
<gene>
    <name evidence="3" type="ORF">FA15DRAFT_667702</name>
</gene>
<dbReference type="STRING" id="230819.A0A5C3KZY6"/>
<dbReference type="PANTHER" id="PTHR11679">
    <property type="entry name" value="VESICLE PROTEIN SORTING-ASSOCIATED"/>
    <property type="match status" value="1"/>
</dbReference>
<dbReference type="Gene3D" id="3.40.50.2060">
    <property type="match status" value="1"/>
</dbReference>
<evidence type="ECO:0000313" key="4">
    <source>
        <dbReference type="Proteomes" id="UP000307440"/>
    </source>
</evidence>
<evidence type="ECO:0000256" key="2">
    <source>
        <dbReference type="SAM" id="MobiDB-lite"/>
    </source>
</evidence>
<dbReference type="OrthoDB" id="2228at2759"/>
<feature type="compositionally biased region" description="Basic residues" evidence="2">
    <location>
        <begin position="731"/>
        <end position="740"/>
    </location>
</feature>
<dbReference type="Pfam" id="PF00995">
    <property type="entry name" value="Sec1"/>
    <property type="match status" value="1"/>
</dbReference>
<evidence type="ECO:0000256" key="1">
    <source>
        <dbReference type="ARBA" id="ARBA00009884"/>
    </source>
</evidence>
<dbReference type="InterPro" id="IPR001619">
    <property type="entry name" value="Sec1-like"/>
</dbReference>
<sequence>MVSLVTLVRNKFLEAIRSVNPPSRWKILVVDEHSQKLLGAVLKQYDILQENVTLIESISGNREPQPEFEAMYLLMPTRQNVERVIKDFEGRRQYSGAHLFFIEGLSEELFQRITTSSAEPNLRALKELFINFWASEAQVFSVQDPSLFFSIYSPPRTEAAYKPARDRLEEDLKFTSKIITNLCITLNEFPYVRYYLPTNHPPLGPLKPNAQTRPPPPTEGSSRWRTNLARGAEARAFESADMDFVTRLLAFMVEANLEEHKKNNPDFGKLDGNRPRGVLIITDRSMDMMAPFVHEFTYQAMAHDVLPITDGKYTYKFQSASSSFEDKTSTLSDADNVWTEVRHMHMREAIDKLMADFNKFLSDNAVFKGEGAANLNDMREMLANLPQYQEQREKFSLHLNMAQECMSKFEKDMLPPIANVEQCCSTGLNSQGKTPKGLVEEMVPLLDSREVSNINKVRIIALYIQYRDGVPDEDRRRLYQHARLSLAEQDAANALAHIGVRLNRAPNDKDRKKIKQKPSKDDEYELSRFKPALTAVIEDQISDKLETTLFPYVKDAPSQVNLQTSLRSPPPPQTTSLRSQKPAWHRAPKQSAISDHKQRIIVFMAGGMTYSEMREVYQLSESSKKEIIIGSTHMITPNQMVDDLKVLDLGGAGSKALPNGLRNIKAPRPFQEFYDEKYFTKDPPPPARPAATPVAGRPQVSAKSNIIQPSPTNSFQGSSYSSSGTAEDKLKKKKRNLFGF</sequence>
<dbReference type="Proteomes" id="UP000307440">
    <property type="component" value="Unassembled WGS sequence"/>
</dbReference>
<comment type="similarity">
    <text evidence="1">Belongs to the STXBP/unc-18/SEC1 family.</text>
</comment>
<feature type="region of interest" description="Disordered" evidence="2">
    <location>
        <begin position="561"/>
        <end position="591"/>
    </location>
</feature>
<dbReference type="InterPro" id="IPR043127">
    <property type="entry name" value="Sec-1-like_dom3a"/>
</dbReference>
<accession>A0A5C3KZY6</accession>
<dbReference type="InterPro" id="IPR043154">
    <property type="entry name" value="Sec-1-like_dom1"/>
</dbReference>
<feature type="region of interest" description="Disordered" evidence="2">
    <location>
        <begin position="681"/>
        <end position="740"/>
    </location>
</feature>
<dbReference type="Gene3D" id="3.90.830.10">
    <property type="entry name" value="Syntaxin Binding Protein 1, Chain A, domain 2"/>
    <property type="match status" value="1"/>
</dbReference>
<feature type="compositionally biased region" description="Polar residues" evidence="2">
    <location>
        <begin position="701"/>
        <end position="717"/>
    </location>
</feature>
<evidence type="ECO:0000313" key="3">
    <source>
        <dbReference type="EMBL" id="TFK26209.1"/>
    </source>
</evidence>
<proteinExistence type="inferred from homology"/>
<dbReference type="InterPro" id="IPR036045">
    <property type="entry name" value="Sec1-like_sf"/>
</dbReference>
<dbReference type="GO" id="GO:0016192">
    <property type="term" value="P:vesicle-mediated transport"/>
    <property type="evidence" value="ECO:0007669"/>
    <property type="project" value="InterPro"/>
</dbReference>
<dbReference type="SUPFAM" id="SSF56815">
    <property type="entry name" value="Sec1/munc18-like (SM) proteins"/>
    <property type="match status" value="1"/>
</dbReference>
<dbReference type="PIRSF" id="PIRSF005715">
    <property type="entry name" value="VPS45_Sec1"/>
    <property type="match status" value="1"/>
</dbReference>
<dbReference type="AlphaFoldDB" id="A0A5C3KZY6"/>
<dbReference type="InterPro" id="IPR027482">
    <property type="entry name" value="Sec1-like_dom2"/>
</dbReference>
<reference evidence="3 4" key="1">
    <citation type="journal article" date="2019" name="Nat. Ecol. Evol.">
        <title>Megaphylogeny resolves global patterns of mushroom evolution.</title>
        <authorList>
            <person name="Varga T."/>
            <person name="Krizsan K."/>
            <person name="Foldi C."/>
            <person name="Dima B."/>
            <person name="Sanchez-Garcia M."/>
            <person name="Sanchez-Ramirez S."/>
            <person name="Szollosi G.J."/>
            <person name="Szarkandi J.G."/>
            <person name="Papp V."/>
            <person name="Albert L."/>
            <person name="Andreopoulos W."/>
            <person name="Angelini C."/>
            <person name="Antonin V."/>
            <person name="Barry K.W."/>
            <person name="Bougher N.L."/>
            <person name="Buchanan P."/>
            <person name="Buyck B."/>
            <person name="Bense V."/>
            <person name="Catcheside P."/>
            <person name="Chovatia M."/>
            <person name="Cooper J."/>
            <person name="Damon W."/>
            <person name="Desjardin D."/>
            <person name="Finy P."/>
            <person name="Geml J."/>
            <person name="Haridas S."/>
            <person name="Hughes K."/>
            <person name="Justo A."/>
            <person name="Karasinski D."/>
            <person name="Kautmanova I."/>
            <person name="Kiss B."/>
            <person name="Kocsube S."/>
            <person name="Kotiranta H."/>
            <person name="LaButti K.M."/>
            <person name="Lechner B.E."/>
            <person name="Liimatainen K."/>
            <person name="Lipzen A."/>
            <person name="Lukacs Z."/>
            <person name="Mihaltcheva S."/>
            <person name="Morgado L.N."/>
            <person name="Niskanen T."/>
            <person name="Noordeloos M.E."/>
            <person name="Ohm R.A."/>
            <person name="Ortiz-Santana B."/>
            <person name="Ovrebo C."/>
            <person name="Racz N."/>
            <person name="Riley R."/>
            <person name="Savchenko A."/>
            <person name="Shiryaev A."/>
            <person name="Soop K."/>
            <person name="Spirin V."/>
            <person name="Szebenyi C."/>
            <person name="Tomsovsky M."/>
            <person name="Tulloss R.E."/>
            <person name="Uehling J."/>
            <person name="Grigoriev I.V."/>
            <person name="Vagvolgyi C."/>
            <person name="Papp T."/>
            <person name="Martin F.M."/>
            <person name="Miettinen O."/>
            <person name="Hibbett D.S."/>
            <person name="Nagy L.G."/>
        </authorList>
    </citation>
    <scope>NUCLEOTIDE SEQUENCE [LARGE SCALE GENOMIC DNA]</scope>
    <source>
        <strain evidence="3 4">CBS 121175</strain>
    </source>
</reference>
<dbReference type="Gene3D" id="1.25.40.60">
    <property type="match status" value="1"/>
</dbReference>
<feature type="region of interest" description="Disordered" evidence="2">
    <location>
        <begin position="203"/>
        <end position="225"/>
    </location>
</feature>
<dbReference type="EMBL" id="ML210177">
    <property type="protein sequence ID" value="TFK26209.1"/>
    <property type="molecule type" value="Genomic_DNA"/>
</dbReference>
<protein>
    <submittedName>
        <fullName evidence="3">Ras opposite</fullName>
    </submittedName>
</protein>
<name>A0A5C3KZY6_COPMA</name>